<dbReference type="InterPro" id="IPR014352">
    <property type="entry name" value="FERM/acyl-CoA-bd_prot_sf"/>
</dbReference>
<evidence type="ECO:0000256" key="2">
    <source>
        <dbReference type="ARBA" id="ARBA00004245"/>
    </source>
</evidence>
<dbReference type="SMART" id="SM01196">
    <property type="entry name" value="FERM_C"/>
    <property type="match status" value="1"/>
</dbReference>
<dbReference type="CDD" id="cd06696">
    <property type="entry name" value="PDZ4_PTPN13-like"/>
    <property type="match status" value="1"/>
</dbReference>
<dbReference type="PANTHER" id="PTHR46900:SF1">
    <property type="entry name" value="TYROSINE-PROTEIN PHOSPHATASE NON-RECEPTOR TYPE 13"/>
    <property type="match status" value="1"/>
</dbReference>
<name>A0ABM5AAG5_VULVU</name>
<dbReference type="Pfam" id="PF00595">
    <property type="entry name" value="PDZ"/>
    <property type="match status" value="5"/>
</dbReference>
<dbReference type="Pfam" id="PF09380">
    <property type="entry name" value="FERM_C"/>
    <property type="match status" value="1"/>
</dbReference>
<evidence type="ECO:0000256" key="7">
    <source>
        <dbReference type="ARBA" id="ARBA00023242"/>
    </source>
</evidence>
<evidence type="ECO:0000256" key="10">
    <source>
        <dbReference type="SAM" id="MobiDB-lite"/>
    </source>
</evidence>
<dbReference type="InterPro" id="IPR052074">
    <property type="entry name" value="NonRcpt_TyrProt_Phosphatase"/>
</dbReference>
<feature type="region of interest" description="Disordered" evidence="10">
    <location>
        <begin position="1487"/>
        <end position="1521"/>
    </location>
</feature>
<dbReference type="GeneID" id="112919674"/>
<feature type="compositionally biased region" description="Low complexity" evidence="10">
    <location>
        <begin position="1417"/>
        <end position="1430"/>
    </location>
</feature>
<feature type="compositionally biased region" description="Basic and acidic residues" evidence="10">
    <location>
        <begin position="239"/>
        <end position="254"/>
    </location>
</feature>
<dbReference type="InterPro" id="IPR001478">
    <property type="entry name" value="PDZ"/>
</dbReference>
<dbReference type="InterPro" id="IPR011993">
    <property type="entry name" value="PH-like_dom_sf"/>
</dbReference>
<dbReference type="PIRSF" id="PIRSF000933">
    <property type="entry name" value="Tyr-Ptase_nr13"/>
    <property type="match status" value="1"/>
</dbReference>
<feature type="domain" description="FERM" evidence="13">
    <location>
        <begin position="385"/>
        <end position="685"/>
    </location>
</feature>
<dbReference type="Pfam" id="PF00102">
    <property type="entry name" value="Y_phosphatase"/>
    <property type="match status" value="1"/>
</dbReference>
<feature type="compositionally biased region" description="Polar residues" evidence="10">
    <location>
        <begin position="1065"/>
        <end position="1075"/>
    </location>
</feature>
<dbReference type="PROSITE" id="PS50055">
    <property type="entry name" value="TYR_PHOSPHATASE_PTP"/>
    <property type="match status" value="1"/>
</dbReference>
<feature type="region of interest" description="Disordered" evidence="10">
    <location>
        <begin position="1379"/>
        <end position="1432"/>
    </location>
</feature>
<evidence type="ECO:0000256" key="8">
    <source>
        <dbReference type="PIRNR" id="PIRNR000933"/>
    </source>
</evidence>
<dbReference type="PRINTS" id="PR00935">
    <property type="entry name" value="BAND41"/>
</dbReference>
<evidence type="ECO:0000313" key="17">
    <source>
        <dbReference type="RefSeq" id="XP_072611793.1"/>
    </source>
</evidence>
<dbReference type="InterPro" id="IPR029071">
    <property type="entry name" value="Ubiquitin-like_domsf"/>
</dbReference>
<accession>A0ABM5AAG5</accession>
<dbReference type="InterPro" id="IPR011019">
    <property type="entry name" value="KIND_dom"/>
</dbReference>
<protein>
    <recommendedName>
        <fullName evidence="8">Tyrosine-protein phosphatase non-receptor type 13</fullName>
        <ecNumber evidence="8">3.1.3.48</ecNumber>
    </recommendedName>
</protein>
<dbReference type="Proteomes" id="UP001652641">
    <property type="component" value="Chromosome 4"/>
</dbReference>
<feature type="compositionally biased region" description="Low complexity" evidence="10">
    <location>
        <begin position="226"/>
        <end position="238"/>
    </location>
</feature>
<dbReference type="PANTHER" id="PTHR46900">
    <property type="entry name" value="TYROSINE-PROTEIN PHOSPHATASE NON-RECEPTOR TYPE 13"/>
    <property type="match status" value="1"/>
</dbReference>
<evidence type="ECO:0000259" key="15">
    <source>
        <dbReference type="PROSITE" id="PS51377"/>
    </source>
</evidence>
<keyword evidence="8" id="KW-0904">Protein phosphatase</keyword>
<feature type="compositionally biased region" description="Polar residues" evidence="10">
    <location>
        <begin position="264"/>
        <end position="278"/>
    </location>
</feature>
<feature type="region of interest" description="Disordered" evidence="10">
    <location>
        <begin position="183"/>
        <end position="213"/>
    </location>
</feature>
<comment type="function">
    <text evidence="8">Regulates negatively FAS-induced apoptosis and NGFR-mediated pro-apoptotic signaling.</text>
</comment>
<feature type="region of interest" description="Disordered" evidence="10">
    <location>
        <begin position="1224"/>
        <end position="1251"/>
    </location>
</feature>
<dbReference type="CDD" id="cd06792">
    <property type="entry name" value="PDZ2-PTPN13_FRMPD2-like"/>
    <property type="match status" value="1"/>
</dbReference>
<feature type="domain" description="KIND" evidence="15">
    <location>
        <begin position="3"/>
        <end position="190"/>
    </location>
</feature>
<feature type="coiled-coil region" evidence="9">
    <location>
        <begin position="1537"/>
        <end position="1564"/>
    </location>
</feature>
<keyword evidence="8" id="KW-0378">Hydrolase</keyword>
<feature type="compositionally biased region" description="Polar residues" evidence="10">
    <location>
        <begin position="1746"/>
        <end position="1759"/>
    </location>
</feature>
<dbReference type="InterPro" id="IPR036034">
    <property type="entry name" value="PDZ_sf"/>
</dbReference>
<feature type="compositionally biased region" description="Polar residues" evidence="10">
    <location>
        <begin position="1383"/>
        <end position="1402"/>
    </location>
</feature>
<dbReference type="SMART" id="SM00295">
    <property type="entry name" value="B41"/>
    <property type="match status" value="1"/>
</dbReference>
<dbReference type="RefSeq" id="XP_072611793.1">
    <property type="nucleotide sequence ID" value="XM_072755692.1"/>
</dbReference>
<dbReference type="PROSITE" id="PS50057">
    <property type="entry name" value="FERM_3"/>
    <property type="match status" value="1"/>
</dbReference>
<dbReference type="Gene3D" id="1.20.80.10">
    <property type="match status" value="1"/>
</dbReference>
<keyword evidence="16" id="KW-1185">Reference proteome</keyword>
<feature type="region of interest" description="Disordered" evidence="10">
    <location>
        <begin position="839"/>
        <end position="862"/>
    </location>
</feature>
<feature type="domain" description="Tyrosine specific protein phosphatases" evidence="12">
    <location>
        <begin position="2179"/>
        <end position="2248"/>
    </location>
</feature>
<evidence type="ECO:0000256" key="1">
    <source>
        <dbReference type="ARBA" id="ARBA00004123"/>
    </source>
</evidence>
<evidence type="ECO:0000313" key="16">
    <source>
        <dbReference type="Proteomes" id="UP001652641"/>
    </source>
</evidence>
<feature type="region of interest" description="Disordered" evidence="10">
    <location>
        <begin position="762"/>
        <end position="784"/>
    </location>
</feature>
<dbReference type="EC" id="3.1.3.48" evidence="8"/>
<dbReference type="PROSITE" id="PS51377">
    <property type="entry name" value="KIND"/>
    <property type="match status" value="1"/>
</dbReference>
<dbReference type="InterPro" id="IPR029021">
    <property type="entry name" value="Prot-tyrosine_phosphatase-like"/>
</dbReference>
<dbReference type="Gene3D" id="2.30.29.30">
    <property type="entry name" value="Pleckstrin-homology domain (PH domain)/Phosphotyrosine-binding domain (PTB)"/>
    <property type="match status" value="1"/>
</dbReference>
<evidence type="ECO:0000256" key="5">
    <source>
        <dbReference type="ARBA" id="ARBA00022737"/>
    </source>
</evidence>
<feature type="compositionally biased region" description="Low complexity" evidence="10">
    <location>
        <begin position="1811"/>
        <end position="1832"/>
    </location>
</feature>
<dbReference type="SUPFAM" id="SSF50156">
    <property type="entry name" value="PDZ domain-like"/>
    <property type="match status" value="5"/>
</dbReference>
<feature type="region of interest" description="Disordered" evidence="10">
    <location>
        <begin position="1884"/>
        <end position="1904"/>
    </location>
</feature>
<feature type="compositionally biased region" description="Basic and acidic residues" evidence="10">
    <location>
        <begin position="763"/>
        <end position="777"/>
    </location>
</feature>
<feature type="domain" description="PDZ" evidence="14">
    <location>
        <begin position="906"/>
        <end position="992"/>
    </location>
</feature>
<dbReference type="InterPro" id="IPR018980">
    <property type="entry name" value="FERM_PH-like_C"/>
</dbReference>
<feature type="coiled-coil region" evidence="9">
    <location>
        <begin position="286"/>
        <end position="313"/>
    </location>
</feature>
<comment type="subcellular location">
    <subcellularLocation>
        <location evidence="2 8">Cytoplasm</location>
        <location evidence="2 8">Cytoskeleton</location>
    </subcellularLocation>
    <subcellularLocation>
        <location evidence="1">Nucleus</location>
    </subcellularLocation>
</comment>
<dbReference type="CDD" id="cd06697">
    <property type="entry name" value="PDZ5_PTPN13-like"/>
    <property type="match status" value="1"/>
</dbReference>
<dbReference type="CDD" id="cd17195">
    <property type="entry name" value="FERM_F1_PTPN13"/>
    <property type="match status" value="1"/>
</dbReference>
<feature type="region of interest" description="Disordered" evidence="10">
    <location>
        <begin position="1811"/>
        <end position="1835"/>
    </location>
</feature>
<dbReference type="PROSITE" id="PS50056">
    <property type="entry name" value="TYR_PHOSPHATASE_2"/>
    <property type="match status" value="1"/>
</dbReference>
<evidence type="ECO:0000259" key="14">
    <source>
        <dbReference type="PROSITE" id="PS50106"/>
    </source>
</evidence>
<dbReference type="InterPro" id="IPR000387">
    <property type="entry name" value="Tyr_Pase_dom"/>
</dbReference>
<feature type="compositionally biased region" description="Basic and acidic residues" evidence="10">
    <location>
        <begin position="846"/>
        <end position="855"/>
    </location>
</feature>
<dbReference type="InterPro" id="IPR012153">
    <property type="entry name" value="PTPN13"/>
</dbReference>
<dbReference type="SUPFAM" id="SSF50729">
    <property type="entry name" value="PH domain-like"/>
    <property type="match status" value="1"/>
</dbReference>
<feature type="compositionally biased region" description="Basic and acidic residues" evidence="10">
    <location>
        <begin position="190"/>
        <end position="205"/>
    </location>
</feature>
<dbReference type="SMART" id="SM00228">
    <property type="entry name" value="PDZ"/>
    <property type="match status" value="5"/>
</dbReference>
<evidence type="ECO:0000259" key="12">
    <source>
        <dbReference type="PROSITE" id="PS50056"/>
    </source>
</evidence>
<dbReference type="Pfam" id="PF00373">
    <property type="entry name" value="FERM_M"/>
    <property type="match status" value="1"/>
</dbReference>
<dbReference type="CDD" id="cd06695">
    <property type="entry name" value="PDZ3_PTPN13_FRMPD2-like"/>
    <property type="match status" value="1"/>
</dbReference>
<proteinExistence type="inferred from homology"/>
<dbReference type="SMART" id="SM00404">
    <property type="entry name" value="PTPc_motif"/>
    <property type="match status" value="1"/>
</dbReference>
<evidence type="ECO:0000256" key="9">
    <source>
        <dbReference type="SAM" id="Coils"/>
    </source>
</evidence>
<dbReference type="PROSITE" id="PS50106">
    <property type="entry name" value="PDZ"/>
    <property type="match status" value="5"/>
</dbReference>
<evidence type="ECO:0000256" key="3">
    <source>
        <dbReference type="ARBA" id="ARBA00009649"/>
    </source>
</evidence>
<dbReference type="Pfam" id="PF09379">
    <property type="entry name" value="FERM_N"/>
    <property type="match status" value="1"/>
</dbReference>
<dbReference type="InterPro" id="IPR035963">
    <property type="entry name" value="FERM_2"/>
</dbReference>
<dbReference type="SMART" id="SM00750">
    <property type="entry name" value="KIND"/>
    <property type="match status" value="1"/>
</dbReference>
<dbReference type="CDD" id="cd14597">
    <property type="entry name" value="PTPc-N13"/>
    <property type="match status" value="1"/>
</dbReference>
<feature type="region of interest" description="Disordered" evidence="10">
    <location>
        <begin position="226"/>
        <end position="279"/>
    </location>
</feature>
<dbReference type="InterPro" id="IPR019748">
    <property type="entry name" value="FERM_central"/>
</dbReference>
<dbReference type="SMART" id="SM00194">
    <property type="entry name" value="PTPc"/>
    <property type="match status" value="1"/>
</dbReference>
<sequence>MHVSLAEALEVRGGPLQEEEIWAVLNQSAESLQELFRKVSIADPAALGFIISPWSLLLLPSGSVSFTDENISNQDLRAFTAPEVLQNQSLTSLSDVEKIHIYSLGMTLYWGADHEVPQSQPIKLGDHLNSILLGMCEDVIYARVSVRTVLDACSAHIRNSNCAPSFSYVKQLVKLVLGNLSGTDQLSHNSEQKPDRSQAIRDRLRGKGLPTEPIRRYKTYHSDIFSTSSESPSIISSESDFRQVQKSEASKRFESNSGLPGVDESTSQGQSQRPSRQYETPLEGNVINQEIMLKRQEEEMMQLQARMALRQSRLSLYPGDTIKASMLDISRDPLREMALETAMTQRKLRNFFGPEFVKMTIEPFISLDLPRSILAKKGKNEDNRRKVNIMLLSGQRLELTCDTKTICKDVFDMVVAHIGLVEHHLFALATLKDNEYFFVDPDLKLTKVAPEGWKEEPKKKSKATVNFTLFFRIKFFMDDVSLIQHTLTCHQYYLQLRKDILEERMHCDDETSLLLASLALQAEYGDYQPEVHGVSYFRLEHYLPPRVMEKLDLSYVKEELPKLHNTYVGASEKETELEFLKVCQRLTEYGVHFHRVHPEKKSQTGILLGVYSKGVLVFEVHNGVRTLVLRFPWRETKKISFSKKKITLQNTSDGIKHAFQTDNSKVCQYLLHLCSSQHKFQLQMRARQSNQDAQDIERASFRSLNLQAESVRGFNMGRAISTGSLASSTLNKLAVRPLSVHAEILKRLSCSELSLYQPLQNNAKEKSDKTSWEEKPRGMSKSYHDLSQASLYPHRKNAIVNMESPPQTMAKLVGKPLHQMARSETESWAGFTKLNNSKSVASLNRSPERKKHESDSSSFEDPGQAYVIGMTLHSSGNPSSQVPLKENDVLHKRWSIVSSPEREITLVNLKKDAKYGLGFQIIGGEKMGRLDLGVFISSITPGGPADLDGCLKPGDRLISVNSVSLEGVSHHAAIEILQNAPEDVTLVISQPKEKIPKVPSTPVHVASGMKNYMKKPSYMQGNAIDSSSEDHRWPHGIPRHISESSFGLSGGLREGSLSSQDSRTESASLSQSQVNGFFASPVGDRTWQESQHGSPSPSVVSKTIEKKRNSTDSNRSKTKKTGISDATDYSDRGDSDMDEATYSSSQDHHQTSKKGGVNTSVRHGGIYVKAVIPKGAAESDGRIHKGDRVLAVNGVSLEGATHKQAVETLRNTGQVVHLLLEKGQSPGTSKEHVPMTSQCTLPDPDSQGQDPDKMKKMIHVKDYSFVTEENTFEVKLFKNSSGLGFSFSREDSLIPEQMNASIVRVKKLFPGQPAAESGKIDVGDVILKVNGASLKGLSQQEVISALRGTSPEVSLLLCRPSPGVLPEIDPALLTPLHSPAQVIPNNSKDSSQPTCVEQGTSSDENEMYDKSKKQCTSPSRRNSYSDSSGSGEEDLVKALTKIPNMSWSSSLHQTLSNVVSQAQSQHEAPKSQEDTICTMFYYPQEIPSKPELEDSNPPSPLPPNTTLGQSYQPQSESASTNSMDRYHIRHIFEPTRQESLTSLKNDLENHLEDFELEVELLITLIKSEKGSLGFTVTKGNQSIGCYVHDVIQDPAKSDGRLRPGDRLIKVNDTDVTNMTHTDAVNLLRAAPKTVRLVLGRVLELPRMPVLPHLLPDIILTCNKEELGFSLSGGHDSLHQVVYISDINPRSVAAIEGNLQLLDIIHYVNGVSTQGMTLEEAKRALDMSLPSVVLKATRDGHPVVPSSKRSAVSTPKSTKANGHHTLEPCHKPALTPSNSFSKVNGEEIIEVLYPKGKCSTYQMKGSANLILSKGSFPNQSSSNSKSPNNSESNVQEDDIYDDPQEAEVIQSLLDVVDEEAQNLLNQNNAAEDACVPDSLKTNRKLSEERAEDTDYDGSPLPEDFTESVKMNGCEEYCEEKLKIESLIQKSQERKPEDDDEITWGSDELPIETTNHEDSNEDPFLTDEQLAALPIVKVLPSGKYTGSKLKSVIRTLRGLLDQGIPSKELENLQDLKPLDQCLIGQTKENRRKNRYKNILPYDATRVPLGEEGGYINASFIKIPVGKEEFVYIACQGPLPTTVGDFWQMIWEQKSTVIAMMTQEVEGEKIKCQRYWPNILGQTTMVNDRLRLALVRMQQLKGFVVRAMALEEIQTGEMRHISHLNFTAWPDHDTPSQPDDLLTFISYMRHIHRSGPIITHCSAGIGRSGTLICIDVVLGLISQDLEFDISDLVRCMRLQRHGMVQTEDQYIFCYQVILYVLTRLQTEEEQKEQPQLLK</sequence>
<keyword evidence="5" id="KW-0677">Repeat</keyword>
<comment type="similarity">
    <text evidence="3 8">Belongs to the protein-tyrosine phosphatase family. Non-receptor class subfamily.</text>
</comment>
<feature type="domain" description="PDZ" evidence="14">
    <location>
        <begin position="1656"/>
        <end position="1739"/>
    </location>
</feature>
<dbReference type="CDD" id="cd14473">
    <property type="entry name" value="FERM_B-lobe"/>
    <property type="match status" value="1"/>
</dbReference>
<feature type="domain" description="Tyrosine-protein phosphatase" evidence="11">
    <location>
        <begin position="2003"/>
        <end position="2257"/>
    </location>
</feature>
<evidence type="ECO:0000256" key="4">
    <source>
        <dbReference type="ARBA" id="ARBA00022490"/>
    </source>
</evidence>
<feature type="compositionally biased region" description="Polar residues" evidence="10">
    <location>
        <begin position="1088"/>
        <end position="1101"/>
    </location>
</feature>
<dbReference type="Gene3D" id="3.90.190.10">
    <property type="entry name" value="Protein tyrosine phosphatase superfamily"/>
    <property type="match status" value="1"/>
</dbReference>
<dbReference type="Gene3D" id="3.10.20.90">
    <property type="entry name" value="Phosphatidylinositol 3-kinase Catalytic Subunit, Chain A, domain 1"/>
    <property type="match status" value="1"/>
</dbReference>
<dbReference type="InterPro" id="IPR000299">
    <property type="entry name" value="FERM_domain"/>
</dbReference>
<feature type="region of interest" description="Disordered" evidence="10">
    <location>
        <begin position="1019"/>
        <end position="1160"/>
    </location>
</feature>
<evidence type="ECO:0000259" key="11">
    <source>
        <dbReference type="PROSITE" id="PS50055"/>
    </source>
</evidence>
<dbReference type="PRINTS" id="PR00700">
    <property type="entry name" value="PRTYPHPHTASE"/>
</dbReference>
<feature type="compositionally biased region" description="Polar residues" evidence="10">
    <location>
        <begin position="1508"/>
        <end position="1521"/>
    </location>
</feature>
<comment type="catalytic activity">
    <reaction evidence="8">
        <text>O-phospho-L-tyrosyl-[protein] + H2O = L-tyrosyl-[protein] + phosphate</text>
        <dbReference type="Rhea" id="RHEA:10684"/>
        <dbReference type="Rhea" id="RHEA-COMP:10136"/>
        <dbReference type="Rhea" id="RHEA-COMP:20101"/>
        <dbReference type="ChEBI" id="CHEBI:15377"/>
        <dbReference type="ChEBI" id="CHEBI:43474"/>
        <dbReference type="ChEBI" id="CHEBI:46858"/>
        <dbReference type="ChEBI" id="CHEBI:61978"/>
        <dbReference type="EC" id="3.1.3.48"/>
    </reaction>
</comment>
<dbReference type="Pfam" id="PF16599">
    <property type="entry name" value="PTN13_u3"/>
    <property type="match status" value="1"/>
</dbReference>
<reference evidence="17" key="1">
    <citation type="submission" date="2025-08" db="UniProtKB">
        <authorList>
            <consortium name="RefSeq"/>
        </authorList>
    </citation>
    <scope>IDENTIFICATION</scope>
    <source>
        <tissue evidence="17">Cell line</tissue>
    </source>
</reference>
<dbReference type="SUPFAM" id="SSF47031">
    <property type="entry name" value="Second domain of FERM"/>
    <property type="match status" value="1"/>
</dbReference>
<dbReference type="InterPro" id="IPR019749">
    <property type="entry name" value="Band_41_domain"/>
</dbReference>
<dbReference type="InterPro" id="IPR003595">
    <property type="entry name" value="Tyr_Pase_cat"/>
</dbReference>
<keyword evidence="7" id="KW-0539">Nucleus</keyword>
<dbReference type="CDD" id="cd23072">
    <property type="entry name" value="PDZ1_PTPN13-like"/>
    <property type="match status" value="1"/>
</dbReference>
<dbReference type="InterPro" id="IPR018979">
    <property type="entry name" value="FERM_N"/>
</dbReference>
<organism evidence="16 17">
    <name type="scientific">Vulpes vulpes</name>
    <name type="common">Red fox</name>
    <dbReference type="NCBI Taxonomy" id="9627"/>
    <lineage>
        <taxon>Eukaryota</taxon>
        <taxon>Metazoa</taxon>
        <taxon>Chordata</taxon>
        <taxon>Craniata</taxon>
        <taxon>Vertebrata</taxon>
        <taxon>Euteleostomi</taxon>
        <taxon>Mammalia</taxon>
        <taxon>Eutheria</taxon>
        <taxon>Laurasiatheria</taxon>
        <taxon>Carnivora</taxon>
        <taxon>Caniformia</taxon>
        <taxon>Canidae</taxon>
        <taxon>Vulpes</taxon>
    </lineage>
</organism>
<keyword evidence="9" id="KW-0175">Coiled coil</keyword>
<feature type="domain" description="PDZ" evidence="14">
    <location>
        <begin position="1561"/>
        <end position="1642"/>
    </location>
</feature>
<feature type="domain" description="PDZ" evidence="14">
    <location>
        <begin position="1152"/>
        <end position="1224"/>
    </location>
</feature>
<dbReference type="Gene3D" id="1.10.510.10">
    <property type="entry name" value="Transferase(Phosphotransferase) domain 1"/>
    <property type="match status" value="1"/>
</dbReference>
<dbReference type="Gene3D" id="2.30.42.10">
    <property type="match status" value="5"/>
</dbReference>
<keyword evidence="4 8" id="KW-0963">Cytoplasm</keyword>
<dbReference type="InterPro" id="IPR000242">
    <property type="entry name" value="PTP_cat"/>
</dbReference>
<keyword evidence="6 8" id="KW-0206">Cytoskeleton</keyword>
<feature type="domain" description="PDZ" evidence="14">
    <location>
        <begin position="1273"/>
        <end position="1361"/>
    </location>
</feature>
<feature type="region of interest" description="Disordered" evidence="10">
    <location>
        <begin position="1737"/>
        <end position="1779"/>
    </location>
</feature>
<gene>
    <name evidence="17" type="primary">PTPN13</name>
</gene>
<dbReference type="SUPFAM" id="SSF52799">
    <property type="entry name" value="(Phosphotyrosine protein) phosphatases II"/>
    <property type="match status" value="1"/>
</dbReference>
<evidence type="ECO:0000256" key="6">
    <source>
        <dbReference type="ARBA" id="ARBA00023212"/>
    </source>
</evidence>
<dbReference type="SUPFAM" id="SSF54236">
    <property type="entry name" value="Ubiquitin-like"/>
    <property type="match status" value="1"/>
</dbReference>
<evidence type="ECO:0000259" key="13">
    <source>
        <dbReference type="PROSITE" id="PS50057"/>
    </source>
</evidence>